<dbReference type="Proteomes" id="UP000010796">
    <property type="component" value="Chromosome"/>
</dbReference>
<keyword evidence="2" id="KW-1185">Reference proteome</keyword>
<proteinExistence type="predicted"/>
<dbReference type="KEGG" id="evi:Echvi_3075"/>
<dbReference type="AlphaFoldDB" id="L0G1W8"/>
<accession>L0G1W8</accession>
<evidence type="ECO:0000313" key="2">
    <source>
        <dbReference type="Proteomes" id="UP000010796"/>
    </source>
</evidence>
<dbReference type="EMBL" id="CP003346">
    <property type="protein sequence ID" value="AGA79313.1"/>
    <property type="molecule type" value="Genomic_DNA"/>
</dbReference>
<dbReference type="HOGENOM" id="CLU_3215476_0_0_10"/>
<name>L0G1W8_ECHVK</name>
<gene>
    <name evidence="1" type="ordered locus">Echvi_3075</name>
</gene>
<reference evidence="2" key="1">
    <citation type="submission" date="2012-02" db="EMBL/GenBank/DDBJ databases">
        <title>The complete genome of Echinicola vietnamensis DSM 17526.</title>
        <authorList>
            <person name="Lucas S."/>
            <person name="Copeland A."/>
            <person name="Lapidus A."/>
            <person name="Glavina del Rio T."/>
            <person name="Dalin E."/>
            <person name="Tice H."/>
            <person name="Bruce D."/>
            <person name="Goodwin L."/>
            <person name="Pitluck S."/>
            <person name="Peters L."/>
            <person name="Ovchinnikova G."/>
            <person name="Teshima H."/>
            <person name="Kyrpides N."/>
            <person name="Mavromatis K."/>
            <person name="Ivanova N."/>
            <person name="Brettin T."/>
            <person name="Detter J.C."/>
            <person name="Han C."/>
            <person name="Larimer F."/>
            <person name="Land M."/>
            <person name="Hauser L."/>
            <person name="Markowitz V."/>
            <person name="Cheng J.-F."/>
            <person name="Hugenholtz P."/>
            <person name="Woyke T."/>
            <person name="Wu D."/>
            <person name="Brambilla E."/>
            <person name="Klenk H.-P."/>
            <person name="Eisen J.A."/>
        </authorList>
    </citation>
    <scope>NUCLEOTIDE SEQUENCE [LARGE SCALE GENOMIC DNA]</scope>
    <source>
        <strain evidence="2">DSM 17526 / LMG 23754 / KMM 6221</strain>
    </source>
</reference>
<evidence type="ECO:0000313" key="1">
    <source>
        <dbReference type="EMBL" id="AGA79313.1"/>
    </source>
</evidence>
<protein>
    <submittedName>
        <fullName evidence="1">Uncharacterized protein</fullName>
    </submittedName>
</protein>
<dbReference type="STRING" id="926556.Echvi_3075"/>
<sequence>MKNLKKRIATRMVHFFMSLVSKPATAPVLVPVRSRSHKFDRPSK</sequence>
<organism evidence="1 2">
    <name type="scientific">Echinicola vietnamensis (strain DSM 17526 / LMG 23754 / KMM 6221)</name>
    <dbReference type="NCBI Taxonomy" id="926556"/>
    <lineage>
        <taxon>Bacteria</taxon>
        <taxon>Pseudomonadati</taxon>
        <taxon>Bacteroidota</taxon>
        <taxon>Cytophagia</taxon>
        <taxon>Cytophagales</taxon>
        <taxon>Cyclobacteriaceae</taxon>
        <taxon>Echinicola</taxon>
    </lineage>
</organism>